<dbReference type="InterPro" id="IPR008918">
    <property type="entry name" value="HhH2"/>
</dbReference>
<evidence type="ECO:0000256" key="5">
    <source>
        <dbReference type="ARBA" id="ARBA00022763"/>
    </source>
</evidence>
<keyword evidence="2 12" id="KW-0808">Transferase</keyword>
<evidence type="ECO:0000256" key="11">
    <source>
        <dbReference type="NCBIfam" id="TIGR00593"/>
    </source>
</evidence>
<dbReference type="NCBIfam" id="TIGR00593">
    <property type="entry name" value="pola"/>
    <property type="match status" value="1"/>
</dbReference>
<dbReference type="CDD" id="cd09859">
    <property type="entry name" value="PIN_53EXO"/>
    <property type="match status" value="1"/>
</dbReference>
<dbReference type="GO" id="GO:0006302">
    <property type="term" value="P:double-strand break repair"/>
    <property type="evidence" value="ECO:0007669"/>
    <property type="project" value="TreeGrafter"/>
</dbReference>
<evidence type="ECO:0000256" key="1">
    <source>
        <dbReference type="ARBA" id="ARBA00007705"/>
    </source>
</evidence>
<dbReference type="EC" id="2.7.7.7" evidence="11 12"/>
<keyword evidence="12" id="KW-0378">Hydrolase</keyword>
<keyword evidence="4 12" id="KW-0235">DNA replication</keyword>
<name>A0A2K8KNP4_9MOLU</name>
<dbReference type="InterPro" id="IPR002421">
    <property type="entry name" value="5-3_exonuclease"/>
</dbReference>
<dbReference type="EMBL" id="CP024870">
    <property type="protein sequence ID" value="ATX70626.1"/>
    <property type="molecule type" value="Genomic_DNA"/>
</dbReference>
<dbReference type="Gene3D" id="3.40.50.1010">
    <property type="entry name" value="5'-nuclease"/>
    <property type="match status" value="1"/>
</dbReference>
<dbReference type="Gene3D" id="3.30.420.10">
    <property type="entry name" value="Ribonuclease H-like superfamily/Ribonuclease H"/>
    <property type="match status" value="1"/>
</dbReference>
<dbReference type="SUPFAM" id="SSF47807">
    <property type="entry name" value="5' to 3' exonuclease, C-terminal subdomain"/>
    <property type="match status" value="1"/>
</dbReference>
<dbReference type="InterPro" id="IPR001098">
    <property type="entry name" value="DNA-dir_DNA_pol_A_palm_dom"/>
</dbReference>
<sequence>MTKKILLVDGNALIFRAFYSSYGRTNLTTRDGTPTNAVYSFINMLFNIIKQNNYYDIKVAFDLGKKTFRHDKLDDYKAGRAKTPPELITQFPIVREFLTSAKIDWYEIENYEADDIIGTMSDQLKNDLENEIHILTSDQDMYQLIADNVFVLAPQTGTSDLLVYDKVRLFEKWGIAPEQVIDYKGLRGDSSDNIKGVSGIGEKGAKELLQEFKDLDGIYANIEQVKGAKKQKLIDGKDNAYLSKEIATIHLDVPGLTYTLRDTQINFEDLKDFFLKYEMNSFIKKYGYETQVEEVKIEITTISKWEAQFSDEENYIYLETLDENYHHPDLIGMGIVNSKGNFVYIFDYMSEKNIFNWQENIVDEEFQKFLLTKKFKSYDLKKTLYCLQDLGYKIKTEQFTYDMMIAAYVLNSNVKSNFESHLNLIDSSIEIKTFDEIFGKGVKKTKQINKDIRNQYLINHALAIKQLETEIIKKLHESEQFELYQEIELPLCFALLAMEQEGVLIDRQELKSQSQNILEQLNNLEQQASKIVHDAGFELINFASPKQLKELLFDKLKLPDNKKGSTDKEVLDELLGLHPIVEVLQQIRKYQKLYSTYLKGFEKFIFFDNKVHTIYNQTLTNTGRLSSQDPNLQNISVRDPDQKQVRKIFIVEPGYTFLSYDYSQIELRVLADFADEKVLIEAYNSGVDIHELAARNIFDLPTSVKVTSEQRRIAKVFNFGILYGLTKYGLAKDLKISHLDAQKYIDAYNKTFPSVETYKKQIVEFGMNNGYVKTLANRRRYIYELQSSNYMLREFGKRAAINAPIQGTAADIIKIAMIDVHNWLLKNDSTARLVAQIHDELIIKVKTSEIEKYQAIIKEMMDNSYNRLFEIIKIARQAKVPLEVNGSVGTNWFELK</sequence>
<dbReference type="PRINTS" id="PR00868">
    <property type="entry name" value="DNAPOLI"/>
</dbReference>
<keyword evidence="16" id="KW-1185">Reference proteome</keyword>
<comment type="similarity">
    <text evidence="1 12">Belongs to the DNA polymerase type-A family.</text>
</comment>
<evidence type="ECO:0000256" key="3">
    <source>
        <dbReference type="ARBA" id="ARBA00022695"/>
    </source>
</evidence>
<evidence type="ECO:0000256" key="8">
    <source>
        <dbReference type="ARBA" id="ARBA00023204"/>
    </source>
</evidence>
<keyword evidence="6 12" id="KW-0239">DNA-directed DNA polymerase</keyword>
<dbReference type="SMART" id="SM00475">
    <property type="entry name" value="53EXOc"/>
    <property type="match status" value="1"/>
</dbReference>
<evidence type="ECO:0000313" key="15">
    <source>
        <dbReference type="EMBL" id="ATX70626.1"/>
    </source>
</evidence>
<dbReference type="Pfam" id="PF22619">
    <property type="entry name" value="DNA_polI_exo1"/>
    <property type="match status" value="1"/>
</dbReference>
<dbReference type="SUPFAM" id="SSF88723">
    <property type="entry name" value="PIN domain-like"/>
    <property type="match status" value="1"/>
</dbReference>
<dbReference type="Gene3D" id="3.30.70.370">
    <property type="match status" value="1"/>
</dbReference>
<reference evidence="15 16" key="1">
    <citation type="submission" date="2017-11" db="EMBL/GenBank/DDBJ databases">
        <title>Complete genome sequence of Spiroplasma clarkii CN-5 (DSM 19994).</title>
        <authorList>
            <person name="Tsai Y.-M."/>
            <person name="Chang A."/>
            <person name="Lo W.-S."/>
            <person name="Kuo C.-H."/>
        </authorList>
    </citation>
    <scope>NUCLEOTIDE SEQUENCE [LARGE SCALE GENOMIC DNA]</scope>
    <source>
        <strain evidence="15 16">CN-5</strain>
    </source>
</reference>
<protein>
    <recommendedName>
        <fullName evidence="11 12">DNA polymerase I</fullName>
        <ecNumber evidence="11 12">2.7.7.7</ecNumber>
    </recommendedName>
</protein>
<dbReference type="Proteomes" id="UP000231179">
    <property type="component" value="Chromosome"/>
</dbReference>
<keyword evidence="12" id="KW-0540">Nuclease</keyword>
<dbReference type="SUPFAM" id="SSF56672">
    <property type="entry name" value="DNA/RNA polymerases"/>
    <property type="match status" value="1"/>
</dbReference>
<evidence type="ECO:0000259" key="13">
    <source>
        <dbReference type="SMART" id="SM00475"/>
    </source>
</evidence>
<evidence type="ECO:0000256" key="7">
    <source>
        <dbReference type="ARBA" id="ARBA00023125"/>
    </source>
</evidence>
<feature type="domain" description="5'-3' exonuclease" evidence="13">
    <location>
        <begin position="3"/>
        <end position="266"/>
    </location>
</feature>
<dbReference type="InterPro" id="IPR020045">
    <property type="entry name" value="DNA_polI_H3TH"/>
</dbReference>
<dbReference type="Pfam" id="PF02739">
    <property type="entry name" value="5_3_exonuc_N"/>
    <property type="match status" value="1"/>
</dbReference>
<dbReference type="FunFam" id="1.10.150.20:FF:000003">
    <property type="entry name" value="DNA polymerase I"/>
    <property type="match status" value="1"/>
</dbReference>
<dbReference type="InterPro" id="IPR043502">
    <property type="entry name" value="DNA/RNA_pol_sf"/>
</dbReference>
<keyword evidence="8 12" id="KW-0234">DNA repair</keyword>
<dbReference type="Pfam" id="PF01367">
    <property type="entry name" value="5_3_exonuc"/>
    <property type="match status" value="1"/>
</dbReference>
<keyword evidence="12" id="KW-0269">Exonuclease</keyword>
<comment type="catalytic activity">
    <reaction evidence="9 12">
        <text>DNA(n) + a 2'-deoxyribonucleoside 5'-triphosphate = DNA(n+1) + diphosphate</text>
        <dbReference type="Rhea" id="RHEA:22508"/>
        <dbReference type="Rhea" id="RHEA-COMP:17339"/>
        <dbReference type="Rhea" id="RHEA-COMP:17340"/>
        <dbReference type="ChEBI" id="CHEBI:33019"/>
        <dbReference type="ChEBI" id="CHEBI:61560"/>
        <dbReference type="ChEBI" id="CHEBI:173112"/>
        <dbReference type="EC" id="2.7.7.7"/>
    </reaction>
</comment>
<evidence type="ECO:0000313" key="16">
    <source>
        <dbReference type="Proteomes" id="UP000231179"/>
    </source>
</evidence>
<evidence type="ECO:0000256" key="6">
    <source>
        <dbReference type="ARBA" id="ARBA00022932"/>
    </source>
</evidence>
<dbReference type="Gene3D" id="1.20.1060.10">
    <property type="entry name" value="Taq DNA Polymerase, Chain T, domain 4"/>
    <property type="match status" value="1"/>
</dbReference>
<dbReference type="FunFam" id="1.10.150.20:FF:000002">
    <property type="entry name" value="DNA polymerase I"/>
    <property type="match status" value="1"/>
</dbReference>
<evidence type="ECO:0000256" key="4">
    <source>
        <dbReference type="ARBA" id="ARBA00022705"/>
    </source>
</evidence>
<dbReference type="InterPro" id="IPR020046">
    <property type="entry name" value="5-3_exonucl_a-hlix_arch_N"/>
</dbReference>
<dbReference type="SUPFAM" id="SSF53098">
    <property type="entry name" value="Ribonuclease H-like"/>
    <property type="match status" value="1"/>
</dbReference>
<dbReference type="CDD" id="cd06140">
    <property type="entry name" value="DNA_polA_I_Bacillus_like_exo"/>
    <property type="match status" value="1"/>
</dbReference>
<feature type="domain" description="DNA-directed DNA polymerase family A palm" evidence="14">
    <location>
        <begin position="642"/>
        <end position="849"/>
    </location>
</feature>
<dbReference type="NCBIfam" id="NF004397">
    <property type="entry name" value="PRK05755.1"/>
    <property type="match status" value="1"/>
</dbReference>
<evidence type="ECO:0000256" key="9">
    <source>
        <dbReference type="ARBA" id="ARBA00049244"/>
    </source>
</evidence>
<dbReference type="RefSeq" id="WP_100254190.1">
    <property type="nucleotide sequence ID" value="NZ_CP024870.1"/>
</dbReference>
<keyword evidence="5 12" id="KW-0227">DNA damage</keyword>
<dbReference type="AlphaFoldDB" id="A0A2K8KNP4"/>
<dbReference type="SMART" id="SM00279">
    <property type="entry name" value="HhH2"/>
    <property type="match status" value="1"/>
</dbReference>
<dbReference type="InterPro" id="IPR054690">
    <property type="entry name" value="DNA_polI_exonuclease"/>
</dbReference>
<dbReference type="PANTHER" id="PTHR10133:SF27">
    <property type="entry name" value="DNA POLYMERASE NU"/>
    <property type="match status" value="1"/>
</dbReference>
<dbReference type="GO" id="GO:0003677">
    <property type="term" value="F:DNA binding"/>
    <property type="evidence" value="ECO:0007669"/>
    <property type="project" value="UniProtKB-UniRule"/>
</dbReference>
<dbReference type="InterPro" id="IPR002298">
    <property type="entry name" value="DNA_polymerase_A"/>
</dbReference>
<keyword evidence="3 12" id="KW-0548">Nucleotidyltransferase</keyword>
<dbReference type="InterPro" id="IPR018320">
    <property type="entry name" value="DNA_polymerase_1"/>
</dbReference>
<comment type="function">
    <text evidence="12">In addition to polymerase activity, this DNA polymerase exhibits 5'-3' exonuclease activity.</text>
</comment>
<dbReference type="Pfam" id="PF00476">
    <property type="entry name" value="DNA_pol_A"/>
    <property type="match status" value="1"/>
</dbReference>
<evidence type="ECO:0000256" key="12">
    <source>
        <dbReference type="RuleBase" id="RU004460"/>
    </source>
</evidence>
<dbReference type="SMART" id="SM00482">
    <property type="entry name" value="POLAc"/>
    <property type="match status" value="1"/>
</dbReference>
<dbReference type="GO" id="GO:0006261">
    <property type="term" value="P:DNA-templated DNA replication"/>
    <property type="evidence" value="ECO:0007669"/>
    <property type="project" value="UniProtKB-UniRule"/>
</dbReference>
<dbReference type="InterPro" id="IPR029060">
    <property type="entry name" value="PIN-like_dom_sf"/>
</dbReference>
<accession>A0A2K8KNP4</accession>
<dbReference type="InterPro" id="IPR036279">
    <property type="entry name" value="5-3_exonuclease_C_sf"/>
</dbReference>
<comment type="function">
    <text evidence="10">5'-3' exonuclease acting preferentially on double-stranded DNA.</text>
</comment>
<proteinExistence type="inferred from homology"/>
<dbReference type="CDD" id="cd08637">
    <property type="entry name" value="DNA_pol_A_pol_I_C"/>
    <property type="match status" value="1"/>
</dbReference>
<dbReference type="GO" id="GO:0008409">
    <property type="term" value="F:5'-3' exonuclease activity"/>
    <property type="evidence" value="ECO:0007669"/>
    <property type="project" value="UniProtKB-UniRule"/>
</dbReference>
<keyword evidence="7 12" id="KW-0238">DNA-binding</keyword>
<dbReference type="CDD" id="cd09898">
    <property type="entry name" value="H3TH_53EXO"/>
    <property type="match status" value="1"/>
</dbReference>
<dbReference type="InterPro" id="IPR036397">
    <property type="entry name" value="RNaseH_sf"/>
</dbReference>
<organism evidence="15 16">
    <name type="scientific">Spiroplasma clarkii</name>
    <dbReference type="NCBI Taxonomy" id="2139"/>
    <lineage>
        <taxon>Bacteria</taxon>
        <taxon>Bacillati</taxon>
        <taxon>Mycoplasmatota</taxon>
        <taxon>Mollicutes</taxon>
        <taxon>Entomoplasmatales</taxon>
        <taxon>Spiroplasmataceae</taxon>
        <taxon>Spiroplasma</taxon>
    </lineage>
</organism>
<dbReference type="Gene3D" id="1.10.150.20">
    <property type="entry name" value="5' to 3' exonuclease, C-terminal subdomain"/>
    <property type="match status" value="2"/>
</dbReference>
<evidence type="ECO:0000256" key="10">
    <source>
        <dbReference type="ARBA" id="ARBA00049957"/>
    </source>
</evidence>
<dbReference type="InterPro" id="IPR012337">
    <property type="entry name" value="RNaseH-like_sf"/>
</dbReference>
<dbReference type="PANTHER" id="PTHR10133">
    <property type="entry name" value="DNA POLYMERASE I"/>
    <property type="match status" value="1"/>
</dbReference>
<dbReference type="GO" id="GO:0003887">
    <property type="term" value="F:DNA-directed DNA polymerase activity"/>
    <property type="evidence" value="ECO:0007669"/>
    <property type="project" value="UniProtKB-UniRule"/>
</dbReference>
<evidence type="ECO:0000256" key="2">
    <source>
        <dbReference type="ARBA" id="ARBA00022679"/>
    </source>
</evidence>
<gene>
    <name evidence="12 15" type="primary">polA</name>
    <name evidence="15" type="ORF">SCLAR_v1c02960</name>
</gene>
<evidence type="ECO:0000259" key="14">
    <source>
        <dbReference type="SMART" id="SM00482"/>
    </source>
</evidence>